<evidence type="ECO:0000259" key="6">
    <source>
        <dbReference type="PROSITE" id="PS50950"/>
    </source>
</evidence>
<evidence type="ECO:0000313" key="7">
    <source>
        <dbReference type="EMBL" id="KAJ8911319.1"/>
    </source>
</evidence>
<organism evidence="7 8">
    <name type="scientific">Exocentrus adspersus</name>
    <dbReference type="NCBI Taxonomy" id="1586481"/>
    <lineage>
        <taxon>Eukaryota</taxon>
        <taxon>Metazoa</taxon>
        <taxon>Ecdysozoa</taxon>
        <taxon>Arthropoda</taxon>
        <taxon>Hexapoda</taxon>
        <taxon>Insecta</taxon>
        <taxon>Pterygota</taxon>
        <taxon>Neoptera</taxon>
        <taxon>Endopterygota</taxon>
        <taxon>Coleoptera</taxon>
        <taxon>Polyphaga</taxon>
        <taxon>Cucujiformia</taxon>
        <taxon>Chrysomeloidea</taxon>
        <taxon>Cerambycidae</taxon>
        <taxon>Lamiinae</taxon>
        <taxon>Acanthocinini</taxon>
        <taxon>Exocentrus</taxon>
    </lineage>
</organism>
<dbReference type="Pfam" id="PF05485">
    <property type="entry name" value="THAP"/>
    <property type="match status" value="1"/>
</dbReference>
<dbReference type="GO" id="GO:0008270">
    <property type="term" value="F:zinc ion binding"/>
    <property type="evidence" value="ECO:0007669"/>
    <property type="project" value="UniProtKB-KW"/>
</dbReference>
<dbReference type="InterPro" id="IPR006612">
    <property type="entry name" value="THAP_Znf"/>
</dbReference>
<dbReference type="PROSITE" id="PS50950">
    <property type="entry name" value="ZF_THAP"/>
    <property type="match status" value="1"/>
</dbReference>
<evidence type="ECO:0000256" key="1">
    <source>
        <dbReference type="ARBA" id="ARBA00022723"/>
    </source>
</evidence>
<name>A0AAV8VAV3_9CUCU</name>
<dbReference type="EMBL" id="JANEYG010000201">
    <property type="protein sequence ID" value="KAJ8911319.1"/>
    <property type="molecule type" value="Genomic_DNA"/>
</dbReference>
<proteinExistence type="predicted"/>
<keyword evidence="2 5" id="KW-0863">Zinc-finger</keyword>
<dbReference type="SMART" id="SM00980">
    <property type="entry name" value="THAP"/>
    <property type="match status" value="1"/>
</dbReference>
<keyword evidence="4 5" id="KW-0238">DNA-binding</keyword>
<evidence type="ECO:0000256" key="5">
    <source>
        <dbReference type="PROSITE-ProRule" id="PRU00309"/>
    </source>
</evidence>
<evidence type="ECO:0000256" key="3">
    <source>
        <dbReference type="ARBA" id="ARBA00022833"/>
    </source>
</evidence>
<comment type="caution">
    <text evidence="7">The sequence shown here is derived from an EMBL/GenBank/DDBJ whole genome shotgun (WGS) entry which is preliminary data.</text>
</comment>
<accession>A0AAV8VAV3</accession>
<reference evidence="7 8" key="1">
    <citation type="journal article" date="2023" name="Insect Mol. Biol.">
        <title>Genome sequencing provides insights into the evolution of gene families encoding plant cell wall-degrading enzymes in longhorned beetles.</title>
        <authorList>
            <person name="Shin N.R."/>
            <person name="Okamura Y."/>
            <person name="Kirsch R."/>
            <person name="Pauchet Y."/>
        </authorList>
    </citation>
    <scope>NUCLEOTIDE SEQUENCE [LARGE SCALE GENOMIC DNA]</scope>
    <source>
        <strain evidence="7">EAD_L_NR</strain>
    </source>
</reference>
<sequence length="171" mass="19733">MPSACMVLNCRSNRLRDQLSFYRIPSVFDNNKHFNKLASERREAWITSLHRSDITDSKLKYGRICSKHFVSGKPSKLQDRNDPDWVPSVDMGYTATVSNSILRNYLNDKFKRGQGPCEQEGIADTNTSCSRHQLNFKDNCLDVTIYDYNESDHPVVKYELLEFVKADTAEI</sequence>
<evidence type="ECO:0000256" key="4">
    <source>
        <dbReference type="ARBA" id="ARBA00023125"/>
    </source>
</evidence>
<dbReference type="AlphaFoldDB" id="A0AAV8VAV3"/>
<keyword evidence="3" id="KW-0862">Zinc</keyword>
<keyword evidence="8" id="KW-1185">Reference proteome</keyword>
<evidence type="ECO:0000313" key="8">
    <source>
        <dbReference type="Proteomes" id="UP001159042"/>
    </source>
</evidence>
<dbReference type="SUPFAM" id="SSF57716">
    <property type="entry name" value="Glucocorticoid receptor-like (DNA-binding domain)"/>
    <property type="match status" value="1"/>
</dbReference>
<dbReference type="GO" id="GO:0003677">
    <property type="term" value="F:DNA binding"/>
    <property type="evidence" value="ECO:0007669"/>
    <property type="project" value="UniProtKB-UniRule"/>
</dbReference>
<gene>
    <name evidence="7" type="ORF">NQ315_017015</name>
</gene>
<evidence type="ECO:0000256" key="2">
    <source>
        <dbReference type="ARBA" id="ARBA00022771"/>
    </source>
</evidence>
<keyword evidence="1" id="KW-0479">Metal-binding</keyword>
<feature type="domain" description="THAP-type" evidence="6">
    <location>
        <begin position="1"/>
        <end position="90"/>
    </location>
</feature>
<protein>
    <recommendedName>
        <fullName evidence="6">THAP-type domain-containing protein</fullName>
    </recommendedName>
</protein>
<dbReference type="Proteomes" id="UP001159042">
    <property type="component" value="Unassembled WGS sequence"/>
</dbReference>